<keyword evidence="2" id="KW-1185">Reference proteome</keyword>
<dbReference type="OrthoDB" id="66095at2759"/>
<dbReference type="Proteomes" id="UP000807469">
    <property type="component" value="Unassembled WGS sequence"/>
</dbReference>
<comment type="caution">
    <text evidence="1">The sequence shown here is derived from an EMBL/GenBank/DDBJ whole genome shotgun (WGS) entry which is preliminary data.</text>
</comment>
<evidence type="ECO:0000313" key="1">
    <source>
        <dbReference type="EMBL" id="KAF9473595.1"/>
    </source>
</evidence>
<proteinExistence type="predicted"/>
<name>A0A9P5YRV6_9AGAR</name>
<organism evidence="1 2">
    <name type="scientific">Pholiota conissans</name>
    <dbReference type="NCBI Taxonomy" id="109636"/>
    <lineage>
        <taxon>Eukaryota</taxon>
        <taxon>Fungi</taxon>
        <taxon>Dikarya</taxon>
        <taxon>Basidiomycota</taxon>
        <taxon>Agaricomycotina</taxon>
        <taxon>Agaricomycetes</taxon>
        <taxon>Agaricomycetidae</taxon>
        <taxon>Agaricales</taxon>
        <taxon>Agaricineae</taxon>
        <taxon>Strophariaceae</taxon>
        <taxon>Pholiota</taxon>
    </lineage>
</organism>
<protein>
    <submittedName>
        <fullName evidence="1">Uncharacterized protein</fullName>
    </submittedName>
</protein>
<gene>
    <name evidence="1" type="ORF">BDN70DRAFT_997565</name>
</gene>
<accession>A0A9P5YRV6</accession>
<evidence type="ECO:0000313" key="2">
    <source>
        <dbReference type="Proteomes" id="UP000807469"/>
    </source>
</evidence>
<sequence>MDDYYHTPTPQDVYSVRHNLLHFLPAELVNIIIEEAKYWPKISCQFKPIFELRVTENEPRCRLVSPVISGPADFPNRITEVHFKIESHDQGWGGEQGLPGPYDGSYTWFEAVIVRDFVTGHLDVDDTFALIEDMLERRNSNEMQVVQSPGVYVWTKMYQMASRFSWIGLGNPSTLSISLVTVRNSNTDSDVWEIQRNLRASSEWQSHRVVWRRDVDMAEKRDYLAKGSSMGADFVNSLRPGDRIAVLARAQYAEWTNFVKSISIDIFFSV</sequence>
<reference evidence="1" key="1">
    <citation type="submission" date="2020-11" db="EMBL/GenBank/DDBJ databases">
        <authorList>
            <consortium name="DOE Joint Genome Institute"/>
            <person name="Ahrendt S."/>
            <person name="Riley R."/>
            <person name="Andreopoulos W."/>
            <person name="Labutti K."/>
            <person name="Pangilinan J."/>
            <person name="Ruiz-Duenas F.J."/>
            <person name="Barrasa J.M."/>
            <person name="Sanchez-Garcia M."/>
            <person name="Camarero S."/>
            <person name="Miyauchi S."/>
            <person name="Serrano A."/>
            <person name="Linde D."/>
            <person name="Babiker R."/>
            <person name="Drula E."/>
            <person name="Ayuso-Fernandez I."/>
            <person name="Pacheco R."/>
            <person name="Padilla G."/>
            <person name="Ferreira P."/>
            <person name="Barriuso J."/>
            <person name="Kellner H."/>
            <person name="Castanera R."/>
            <person name="Alfaro M."/>
            <person name="Ramirez L."/>
            <person name="Pisabarro A.G."/>
            <person name="Kuo A."/>
            <person name="Tritt A."/>
            <person name="Lipzen A."/>
            <person name="He G."/>
            <person name="Yan M."/>
            <person name="Ng V."/>
            <person name="Cullen D."/>
            <person name="Martin F."/>
            <person name="Rosso M.-N."/>
            <person name="Henrissat B."/>
            <person name="Hibbett D."/>
            <person name="Martinez A.T."/>
            <person name="Grigoriev I.V."/>
        </authorList>
    </citation>
    <scope>NUCLEOTIDE SEQUENCE</scope>
    <source>
        <strain evidence="1">CIRM-BRFM 674</strain>
    </source>
</reference>
<dbReference type="EMBL" id="MU155430">
    <property type="protein sequence ID" value="KAF9473595.1"/>
    <property type="molecule type" value="Genomic_DNA"/>
</dbReference>
<dbReference type="AlphaFoldDB" id="A0A9P5YRV6"/>